<feature type="non-terminal residue" evidence="2">
    <location>
        <position position="1"/>
    </location>
</feature>
<comment type="caution">
    <text evidence="2">The sequence shown here is derived from an EMBL/GenBank/DDBJ whole genome shotgun (WGS) entry which is preliminary data.</text>
</comment>
<evidence type="ECO:0000256" key="1">
    <source>
        <dbReference type="SAM" id="MobiDB-lite"/>
    </source>
</evidence>
<protein>
    <submittedName>
        <fullName evidence="2">Uncharacterized protein</fullName>
    </submittedName>
</protein>
<organism evidence="2 3">
    <name type="scientific">Batillaria attramentaria</name>
    <dbReference type="NCBI Taxonomy" id="370345"/>
    <lineage>
        <taxon>Eukaryota</taxon>
        <taxon>Metazoa</taxon>
        <taxon>Spiralia</taxon>
        <taxon>Lophotrochozoa</taxon>
        <taxon>Mollusca</taxon>
        <taxon>Gastropoda</taxon>
        <taxon>Caenogastropoda</taxon>
        <taxon>Sorbeoconcha</taxon>
        <taxon>Cerithioidea</taxon>
        <taxon>Batillariidae</taxon>
        <taxon>Batillaria</taxon>
    </lineage>
</organism>
<feature type="region of interest" description="Disordered" evidence="1">
    <location>
        <begin position="36"/>
        <end position="56"/>
    </location>
</feature>
<evidence type="ECO:0000313" key="3">
    <source>
        <dbReference type="Proteomes" id="UP001519460"/>
    </source>
</evidence>
<sequence>SARVPSEHDVSFATAHELPRTKIRSQDLDQVNNHHMINSNDLGHVDNHNMVNSHGLPVDQTFAAREQVRGRAGWK</sequence>
<gene>
    <name evidence="2" type="ORF">BaRGS_00020335</name>
</gene>
<dbReference type="AlphaFoldDB" id="A0ABD0KN73"/>
<name>A0ABD0KN73_9CAEN</name>
<keyword evidence="3" id="KW-1185">Reference proteome</keyword>
<accession>A0ABD0KN73</accession>
<dbReference type="Proteomes" id="UP001519460">
    <property type="component" value="Unassembled WGS sequence"/>
</dbReference>
<proteinExistence type="predicted"/>
<evidence type="ECO:0000313" key="2">
    <source>
        <dbReference type="EMBL" id="KAK7488361.1"/>
    </source>
</evidence>
<reference evidence="2 3" key="1">
    <citation type="journal article" date="2023" name="Sci. Data">
        <title>Genome assembly of the Korean intertidal mud-creeper Batillaria attramentaria.</title>
        <authorList>
            <person name="Patra A.K."/>
            <person name="Ho P.T."/>
            <person name="Jun S."/>
            <person name="Lee S.J."/>
            <person name="Kim Y."/>
            <person name="Won Y.J."/>
        </authorList>
    </citation>
    <scope>NUCLEOTIDE SEQUENCE [LARGE SCALE GENOMIC DNA]</scope>
    <source>
        <strain evidence="2">Wonlab-2016</strain>
    </source>
</reference>
<dbReference type="EMBL" id="JACVVK020000151">
    <property type="protein sequence ID" value="KAK7488361.1"/>
    <property type="molecule type" value="Genomic_DNA"/>
</dbReference>